<dbReference type="EMBL" id="BAABBW010000002">
    <property type="protein sequence ID" value="GAA4172758.1"/>
    <property type="molecule type" value="Genomic_DNA"/>
</dbReference>
<gene>
    <name evidence="3" type="ORF">GCM10022287_14170</name>
</gene>
<dbReference type="RefSeq" id="WP_344752712.1">
    <property type="nucleotide sequence ID" value="NZ_BAABBW010000002.1"/>
</dbReference>
<dbReference type="PANTHER" id="PTHR33608:SF6">
    <property type="entry name" value="BLL2464 PROTEIN"/>
    <property type="match status" value="1"/>
</dbReference>
<feature type="compositionally biased region" description="Basic and acidic residues" evidence="1">
    <location>
        <begin position="199"/>
        <end position="213"/>
    </location>
</feature>
<protein>
    <recommendedName>
        <fullName evidence="2">DUF58 domain-containing protein</fullName>
    </recommendedName>
</protein>
<reference evidence="4" key="1">
    <citation type="journal article" date="2019" name="Int. J. Syst. Evol. Microbiol.">
        <title>The Global Catalogue of Microorganisms (GCM) 10K type strain sequencing project: providing services to taxonomists for standard genome sequencing and annotation.</title>
        <authorList>
            <consortium name="The Broad Institute Genomics Platform"/>
            <consortium name="The Broad Institute Genome Sequencing Center for Infectious Disease"/>
            <person name="Wu L."/>
            <person name="Ma J."/>
        </authorList>
    </citation>
    <scope>NUCLEOTIDE SEQUENCE [LARGE SCALE GENOMIC DNA]</scope>
    <source>
        <strain evidence="4">JCM 17591</strain>
    </source>
</reference>
<dbReference type="Proteomes" id="UP001501079">
    <property type="component" value="Unassembled WGS sequence"/>
</dbReference>
<sequence length="457" mass="48255">MSAPRPSEPSPRWRLTVAQTGAIAVGFLTAGAGVAVGHADVVVMGLPLLALAAWAWDRRPHAASGRQATDASPAAPLDVQLTADRAAREHSIGYRVRLETPPGVEAVQLRVLELGVRPRLHVLAASPARPIDVRGRVPAPHSGPQRVVAVDLRLVAAGSALITDVAAPVAVDRTVDPAFTPIGALPLPPRLTGLTGSHDSSRPGDGGDFHDIDRFRPGDRLRRIDWKATARLAREPGELYVRRTRAQADATVFVVIDSADDVGENVDTWAHFDPLNSGTTSLDIARAAASAIAAGYIRQGDRVALADLAVPGRVALPGAGARHLDRLLRAIAATRPSGALRATRRPPLVTQGAAVYLLSTFLDDHPAASALQFAATGHRVIAVDVLPPARTNELTVERRIAHRLVVMDRDNRLTALRGGGVEVLAWGLEQDDPARDAALLALARPGHPSARPAAVSR</sequence>
<feature type="domain" description="DUF58" evidence="2">
    <location>
        <begin position="214"/>
        <end position="389"/>
    </location>
</feature>
<dbReference type="Pfam" id="PF01882">
    <property type="entry name" value="DUF58"/>
    <property type="match status" value="1"/>
</dbReference>
<comment type="caution">
    <text evidence="3">The sequence shown here is derived from an EMBL/GenBank/DDBJ whole genome shotgun (WGS) entry which is preliminary data.</text>
</comment>
<proteinExistence type="predicted"/>
<feature type="region of interest" description="Disordered" evidence="1">
    <location>
        <begin position="190"/>
        <end position="213"/>
    </location>
</feature>
<organism evidence="3 4">
    <name type="scientific">Gryllotalpicola koreensis</name>
    <dbReference type="NCBI Taxonomy" id="993086"/>
    <lineage>
        <taxon>Bacteria</taxon>
        <taxon>Bacillati</taxon>
        <taxon>Actinomycetota</taxon>
        <taxon>Actinomycetes</taxon>
        <taxon>Micrococcales</taxon>
        <taxon>Microbacteriaceae</taxon>
        <taxon>Gryllotalpicola</taxon>
    </lineage>
</organism>
<evidence type="ECO:0000256" key="1">
    <source>
        <dbReference type="SAM" id="MobiDB-lite"/>
    </source>
</evidence>
<name>A0ABP7ZXG4_9MICO</name>
<evidence type="ECO:0000259" key="2">
    <source>
        <dbReference type="Pfam" id="PF01882"/>
    </source>
</evidence>
<evidence type="ECO:0000313" key="4">
    <source>
        <dbReference type="Proteomes" id="UP001501079"/>
    </source>
</evidence>
<accession>A0ABP7ZXG4</accession>
<dbReference type="PANTHER" id="PTHR33608">
    <property type="entry name" value="BLL2464 PROTEIN"/>
    <property type="match status" value="1"/>
</dbReference>
<evidence type="ECO:0000313" key="3">
    <source>
        <dbReference type="EMBL" id="GAA4172758.1"/>
    </source>
</evidence>
<keyword evidence="4" id="KW-1185">Reference proteome</keyword>
<dbReference type="InterPro" id="IPR002881">
    <property type="entry name" value="DUF58"/>
</dbReference>